<name>A0A918AA94_9ACTN</name>
<dbReference type="InterPro" id="IPR000182">
    <property type="entry name" value="GNAT_dom"/>
</dbReference>
<dbReference type="Gene3D" id="3.40.630.30">
    <property type="match status" value="1"/>
</dbReference>
<feature type="domain" description="N-acetyltransferase" evidence="1">
    <location>
        <begin position="2"/>
        <end position="138"/>
    </location>
</feature>
<dbReference type="GO" id="GO:0016747">
    <property type="term" value="F:acyltransferase activity, transferring groups other than amino-acyl groups"/>
    <property type="evidence" value="ECO:0007669"/>
    <property type="project" value="InterPro"/>
</dbReference>
<evidence type="ECO:0000313" key="3">
    <source>
        <dbReference type="Proteomes" id="UP000660745"/>
    </source>
</evidence>
<gene>
    <name evidence="2" type="ORF">GCM10012278_50070</name>
</gene>
<dbReference type="SUPFAM" id="SSF55729">
    <property type="entry name" value="Acyl-CoA N-acyltransferases (Nat)"/>
    <property type="match status" value="1"/>
</dbReference>
<reference evidence="2" key="2">
    <citation type="submission" date="2020-09" db="EMBL/GenBank/DDBJ databases">
        <authorList>
            <person name="Sun Q."/>
            <person name="Zhou Y."/>
        </authorList>
    </citation>
    <scope>NUCLEOTIDE SEQUENCE</scope>
    <source>
        <strain evidence="2">CGMCC 4.7430</strain>
    </source>
</reference>
<dbReference type="Pfam" id="PF13302">
    <property type="entry name" value="Acetyltransf_3"/>
    <property type="match status" value="1"/>
</dbReference>
<dbReference type="AlphaFoldDB" id="A0A918AA94"/>
<evidence type="ECO:0000313" key="2">
    <source>
        <dbReference type="EMBL" id="GGP10438.1"/>
    </source>
</evidence>
<evidence type="ECO:0000259" key="1">
    <source>
        <dbReference type="Pfam" id="PF13302"/>
    </source>
</evidence>
<sequence length="166" mass="18599">MLRGVEEHELPAMRRWRNHPRVRASSFTTHTITKAEHARWWATVKNDPARRVLIYEHRGAAAGVVSFSGLTPGGQSADWAFYLDVAGLEHSGELLAAWIGLERAAIEHAFGPLGLTTLRGEVLACNEPVRRLHRRFGFAEVAGYRLELAGLRREVVAVELTREKDP</sequence>
<keyword evidence="3" id="KW-1185">Reference proteome</keyword>
<dbReference type="EMBL" id="BMNK01000009">
    <property type="protein sequence ID" value="GGP10438.1"/>
    <property type="molecule type" value="Genomic_DNA"/>
</dbReference>
<proteinExistence type="predicted"/>
<organism evidence="2 3">
    <name type="scientific">Nonomuraea glycinis</name>
    <dbReference type="NCBI Taxonomy" id="2047744"/>
    <lineage>
        <taxon>Bacteria</taxon>
        <taxon>Bacillati</taxon>
        <taxon>Actinomycetota</taxon>
        <taxon>Actinomycetes</taxon>
        <taxon>Streptosporangiales</taxon>
        <taxon>Streptosporangiaceae</taxon>
        <taxon>Nonomuraea</taxon>
    </lineage>
</organism>
<comment type="caution">
    <text evidence="2">The sequence shown here is derived from an EMBL/GenBank/DDBJ whole genome shotgun (WGS) entry which is preliminary data.</text>
</comment>
<accession>A0A918AA94</accession>
<reference evidence="2" key="1">
    <citation type="journal article" date="2014" name="Int. J. Syst. Evol. Microbiol.">
        <title>Complete genome sequence of Corynebacterium casei LMG S-19264T (=DSM 44701T), isolated from a smear-ripened cheese.</title>
        <authorList>
            <consortium name="US DOE Joint Genome Institute (JGI-PGF)"/>
            <person name="Walter F."/>
            <person name="Albersmeier A."/>
            <person name="Kalinowski J."/>
            <person name="Ruckert C."/>
        </authorList>
    </citation>
    <scope>NUCLEOTIDE SEQUENCE</scope>
    <source>
        <strain evidence="2">CGMCC 4.7430</strain>
    </source>
</reference>
<dbReference type="InterPro" id="IPR016181">
    <property type="entry name" value="Acyl_CoA_acyltransferase"/>
</dbReference>
<dbReference type="Proteomes" id="UP000660745">
    <property type="component" value="Unassembled WGS sequence"/>
</dbReference>
<protein>
    <recommendedName>
        <fullName evidence="1">N-acetyltransferase domain-containing protein</fullName>
    </recommendedName>
</protein>
<dbReference type="RefSeq" id="WP_189141157.1">
    <property type="nucleotide sequence ID" value="NZ_BMNK01000009.1"/>
</dbReference>